<keyword evidence="3 6" id="KW-0812">Transmembrane</keyword>
<dbReference type="InterPro" id="IPR002549">
    <property type="entry name" value="AI-2E-like"/>
</dbReference>
<evidence type="ECO:0000256" key="6">
    <source>
        <dbReference type="SAM" id="Phobius"/>
    </source>
</evidence>
<dbReference type="GO" id="GO:0016020">
    <property type="term" value="C:membrane"/>
    <property type="evidence" value="ECO:0007669"/>
    <property type="project" value="UniProtKB-SubCell"/>
</dbReference>
<dbReference type="EMBL" id="DXDD01000171">
    <property type="protein sequence ID" value="HIY61750.1"/>
    <property type="molecule type" value="Genomic_DNA"/>
</dbReference>
<comment type="similarity">
    <text evidence="2">Belongs to the autoinducer-2 exporter (AI-2E) (TC 2.A.86) family.</text>
</comment>
<protein>
    <submittedName>
        <fullName evidence="7">Sporulation integral membrane protein YtvI</fullName>
    </submittedName>
</protein>
<reference evidence="7" key="2">
    <citation type="submission" date="2021-04" db="EMBL/GenBank/DDBJ databases">
        <authorList>
            <person name="Gilroy R."/>
        </authorList>
    </citation>
    <scope>NUCLEOTIDE SEQUENCE</scope>
    <source>
        <strain evidence="7">ChiSxjej3B15-24422</strain>
    </source>
</reference>
<comment type="caution">
    <text evidence="7">The sequence shown here is derived from an EMBL/GenBank/DDBJ whole genome shotgun (WGS) entry which is preliminary data.</text>
</comment>
<accession>A0A9D2C875</accession>
<feature type="transmembrane region" description="Helical" evidence="6">
    <location>
        <begin position="9"/>
        <end position="27"/>
    </location>
</feature>
<comment type="subcellular location">
    <subcellularLocation>
        <location evidence="1">Membrane</location>
        <topology evidence="1">Multi-pass membrane protein</topology>
    </subcellularLocation>
</comment>
<evidence type="ECO:0000256" key="2">
    <source>
        <dbReference type="ARBA" id="ARBA00009773"/>
    </source>
</evidence>
<dbReference type="Pfam" id="PF01594">
    <property type="entry name" value="AI-2E_transport"/>
    <property type="match status" value="1"/>
</dbReference>
<feature type="transmembrane region" description="Helical" evidence="6">
    <location>
        <begin position="33"/>
        <end position="51"/>
    </location>
</feature>
<evidence type="ECO:0000256" key="5">
    <source>
        <dbReference type="ARBA" id="ARBA00023136"/>
    </source>
</evidence>
<evidence type="ECO:0000256" key="3">
    <source>
        <dbReference type="ARBA" id="ARBA00022692"/>
    </source>
</evidence>
<evidence type="ECO:0000313" key="7">
    <source>
        <dbReference type="EMBL" id="HIY61750.1"/>
    </source>
</evidence>
<evidence type="ECO:0000256" key="1">
    <source>
        <dbReference type="ARBA" id="ARBA00004141"/>
    </source>
</evidence>
<feature type="transmembrane region" description="Helical" evidence="6">
    <location>
        <begin position="282"/>
        <end position="302"/>
    </location>
</feature>
<dbReference type="NCBIfam" id="TIGR02872">
    <property type="entry name" value="spore_ytvI"/>
    <property type="match status" value="1"/>
</dbReference>
<reference evidence="7" key="1">
    <citation type="journal article" date="2021" name="PeerJ">
        <title>Extensive microbial diversity within the chicken gut microbiome revealed by metagenomics and culture.</title>
        <authorList>
            <person name="Gilroy R."/>
            <person name="Ravi A."/>
            <person name="Getino M."/>
            <person name="Pursley I."/>
            <person name="Horton D.L."/>
            <person name="Alikhan N.F."/>
            <person name="Baker D."/>
            <person name="Gharbi K."/>
            <person name="Hall N."/>
            <person name="Watson M."/>
            <person name="Adriaenssens E.M."/>
            <person name="Foster-Nyarko E."/>
            <person name="Jarju S."/>
            <person name="Secka A."/>
            <person name="Antonio M."/>
            <person name="Oren A."/>
            <person name="Chaudhuri R.R."/>
            <person name="La Ragione R."/>
            <person name="Hildebrand F."/>
            <person name="Pallen M.J."/>
        </authorList>
    </citation>
    <scope>NUCLEOTIDE SEQUENCE</scope>
    <source>
        <strain evidence="7">ChiSxjej3B15-24422</strain>
    </source>
</reference>
<feature type="transmembrane region" description="Helical" evidence="6">
    <location>
        <begin position="247"/>
        <end position="270"/>
    </location>
</feature>
<keyword evidence="5 6" id="KW-0472">Membrane</keyword>
<proteinExistence type="inferred from homology"/>
<feature type="transmembrane region" description="Helical" evidence="6">
    <location>
        <begin position="63"/>
        <end position="86"/>
    </location>
</feature>
<dbReference type="PANTHER" id="PTHR21716">
    <property type="entry name" value="TRANSMEMBRANE PROTEIN"/>
    <property type="match status" value="1"/>
</dbReference>
<dbReference type="InterPro" id="IPR014227">
    <property type="entry name" value="YtvI-like"/>
</dbReference>
<name>A0A9D2C875_9FIRM</name>
<dbReference type="GO" id="GO:0055085">
    <property type="term" value="P:transmembrane transport"/>
    <property type="evidence" value="ECO:0007669"/>
    <property type="project" value="TreeGrafter"/>
</dbReference>
<sequence>MNLDKQKNFLIRFAFWVIILALVYVCVKYALPFFAPFVFAFVAAFLLNWPIRWIERKLRVPRVFPALVITTLFFLAAGALITLLGFRLFSSAKQIIGALPTFYANTLLPMLQELFAGLEVTLSALDPSAVAVLEDISQDVLSSLGSLVSNISISAISAVSSLAASVPGTFLNLVITIIVTFFMTIDYPRITEFLLRQFPKGGRRVISEIREYVCGTLIKCILSYALILSITFTEISIGLTLLRVPSALLIALCIAIFDILPVLGTGGIMIPWAIISLLTGDFFRGIGLLVLYLIITVIRNIIEPKIVGHQVGLHPVVTLASMLAGLQLLGVIGLFGFPITLSLLKNLNDRGIIHIFK</sequence>
<dbReference type="AlphaFoldDB" id="A0A9D2C875"/>
<gene>
    <name evidence="7" type="primary">ytvI</name>
    <name evidence="7" type="ORF">H9831_13935</name>
</gene>
<feature type="transmembrane region" description="Helical" evidence="6">
    <location>
        <begin position="170"/>
        <end position="188"/>
    </location>
</feature>
<organism evidence="7 8">
    <name type="scientific">Candidatus Eisenbergiella pullistercoris</name>
    <dbReference type="NCBI Taxonomy" id="2838555"/>
    <lineage>
        <taxon>Bacteria</taxon>
        <taxon>Bacillati</taxon>
        <taxon>Bacillota</taxon>
        <taxon>Clostridia</taxon>
        <taxon>Lachnospirales</taxon>
        <taxon>Lachnospiraceae</taxon>
        <taxon>Eisenbergiella</taxon>
    </lineage>
</organism>
<evidence type="ECO:0000256" key="4">
    <source>
        <dbReference type="ARBA" id="ARBA00022989"/>
    </source>
</evidence>
<dbReference type="PANTHER" id="PTHR21716:SF68">
    <property type="entry name" value="TRANSPORT PROTEIN YTVI-RELATED"/>
    <property type="match status" value="1"/>
</dbReference>
<dbReference type="Proteomes" id="UP000824007">
    <property type="component" value="Unassembled WGS sequence"/>
</dbReference>
<keyword evidence="4 6" id="KW-1133">Transmembrane helix</keyword>
<feature type="transmembrane region" description="Helical" evidence="6">
    <location>
        <begin position="322"/>
        <end position="344"/>
    </location>
</feature>
<evidence type="ECO:0000313" key="8">
    <source>
        <dbReference type="Proteomes" id="UP000824007"/>
    </source>
</evidence>